<feature type="region of interest" description="Disordered" evidence="1">
    <location>
        <begin position="592"/>
        <end position="611"/>
    </location>
</feature>
<feature type="region of interest" description="Disordered" evidence="1">
    <location>
        <begin position="109"/>
        <end position="147"/>
    </location>
</feature>
<dbReference type="PANTHER" id="PTHR11439">
    <property type="entry name" value="GAG-POL-RELATED RETROTRANSPOSON"/>
    <property type="match status" value="1"/>
</dbReference>
<evidence type="ECO:0000259" key="2">
    <source>
        <dbReference type="Pfam" id="PF07727"/>
    </source>
</evidence>
<sequence length="611" mass="69470">MYNVDLKNVVPSGDLTCLFAKATIDESNLWHKRLGHINFKLRNKLVKGNQPNHNACIQEKLDEGKVGKETKSAQQYVLLPLWSTGSKDPQNTDADVAFDIKENEFAVHVSSSSSDKPKKHDKKAKREAKGKITAVRPNSTNSTNNFNAASPSDNAVYVDDIIFRSTNKELCKAFEKLMKDKFKMSLMGELTFFLGLQVKQKKDGIFISQDKYVAKILRKFGLTDAYSDSDYARASLDRKSTIGGCQFLGCRLISWQCKKQTVIVASLTEAEYVSFTSYCAYVLWIQNQLVDYGHKLMLFGLTKDGVPLMLLECLPNEEIFVELPRMGYEKAPPKLTFYKAFFSAQWKFLIHTIVQCMSAKRTAWNEFSSSMASAIICLATDDLSAYNTKYPSPALTQKVFANIRRIGKGFLGVETPLFDTMLVQPQVHDDNEDASKQGGIIILDVNNDVTLVDVDNAVEMDADTQGRMEEDVNAVKVVNATEPTIFDDEEVTMTMAQTLIKMKSKKARLLDEQMDKRIQDEELKQMQEKHLDNIKKCQSLKRKPISVAQPRKNIIVYLKNMAGYKIQYFKGMTYDQVRPIFEREYNKVQTFLKSDRDEEPTKKRPAKETLL</sequence>
<dbReference type="InterPro" id="IPR025724">
    <property type="entry name" value="GAG-pre-integrase_dom"/>
</dbReference>
<reference evidence="4" key="1">
    <citation type="journal article" date="2019" name="Sci. Rep.">
        <title>Draft genome of Tanacetum cinerariifolium, the natural source of mosquito coil.</title>
        <authorList>
            <person name="Yamashiro T."/>
            <person name="Shiraishi A."/>
            <person name="Satake H."/>
            <person name="Nakayama K."/>
        </authorList>
    </citation>
    <scope>NUCLEOTIDE SEQUENCE</scope>
</reference>
<dbReference type="PANTHER" id="PTHR11439:SF495">
    <property type="entry name" value="REVERSE TRANSCRIPTASE, RNA-DEPENDENT DNA POLYMERASE-RELATED"/>
    <property type="match status" value="1"/>
</dbReference>
<proteinExistence type="predicted"/>
<protein>
    <submittedName>
        <fullName evidence="4">Uncharacterized protein</fullName>
    </submittedName>
</protein>
<feature type="compositionally biased region" description="Basic and acidic residues" evidence="1">
    <location>
        <begin position="593"/>
        <end position="611"/>
    </location>
</feature>
<accession>A0A6L2N4J3</accession>
<dbReference type="Pfam" id="PF13976">
    <property type="entry name" value="gag_pre-integrs"/>
    <property type="match status" value="1"/>
</dbReference>
<feature type="domain" description="GAG-pre-integrase" evidence="3">
    <location>
        <begin position="2"/>
        <end position="48"/>
    </location>
</feature>
<dbReference type="CDD" id="cd09272">
    <property type="entry name" value="RNase_HI_RT_Ty1"/>
    <property type="match status" value="1"/>
</dbReference>
<name>A0A6L2N4J3_TANCI</name>
<comment type="caution">
    <text evidence="4">The sequence shown here is derived from an EMBL/GenBank/DDBJ whole genome shotgun (WGS) entry which is preliminary data.</text>
</comment>
<dbReference type="EMBL" id="BKCJ010008062">
    <property type="protein sequence ID" value="GEU80357.1"/>
    <property type="molecule type" value="Genomic_DNA"/>
</dbReference>
<feature type="compositionally biased region" description="Basic residues" evidence="1">
    <location>
        <begin position="117"/>
        <end position="128"/>
    </location>
</feature>
<feature type="domain" description="Reverse transcriptase Ty1/copia-type" evidence="2">
    <location>
        <begin position="155"/>
        <end position="227"/>
    </location>
</feature>
<evidence type="ECO:0000313" key="4">
    <source>
        <dbReference type="EMBL" id="GEU80357.1"/>
    </source>
</evidence>
<gene>
    <name evidence="4" type="ORF">Tci_052335</name>
</gene>
<evidence type="ECO:0000256" key="1">
    <source>
        <dbReference type="SAM" id="MobiDB-lite"/>
    </source>
</evidence>
<dbReference type="Pfam" id="PF07727">
    <property type="entry name" value="RVT_2"/>
    <property type="match status" value="1"/>
</dbReference>
<evidence type="ECO:0000259" key="3">
    <source>
        <dbReference type="Pfam" id="PF13976"/>
    </source>
</evidence>
<organism evidence="4">
    <name type="scientific">Tanacetum cinerariifolium</name>
    <name type="common">Dalmatian daisy</name>
    <name type="synonym">Chrysanthemum cinerariifolium</name>
    <dbReference type="NCBI Taxonomy" id="118510"/>
    <lineage>
        <taxon>Eukaryota</taxon>
        <taxon>Viridiplantae</taxon>
        <taxon>Streptophyta</taxon>
        <taxon>Embryophyta</taxon>
        <taxon>Tracheophyta</taxon>
        <taxon>Spermatophyta</taxon>
        <taxon>Magnoliopsida</taxon>
        <taxon>eudicotyledons</taxon>
        <taxon>Gunneridae</taxon>
        <taxon>Pentapetalae</taxon>
        <taxon>asterids</taxon>
        <taxon>campanulids</taxon>
        <taxon>Asterales</taxon>
        <taxon>Asteraceae</taxon>
        <taxon>Asteroideae</taxon>
        <taxon>Anthemideae</taxon>
        <taxon>Anthemidinae</taxon>
        <taxon>Tanacetum</taxon>
    </lineage>
</organism>
<feature type="compositionally biased region" description="Low complexity" evidence="1">
    <location>
        <begin position="137"/>
        <end position="147"/>
    </location>
</feature>
<dbReference type="InterPro" id="IPR013103">
    <property type="entry name" value="RVT_2"/>
</dbReference>
<dbReference type="AlphaFoldDB" id="A0A6L2N4J3"/>